<keyword evidence="3" id="KW-1185">Reference proteome</keyword>
<dbReference type="AlphaFoldDB" id="A0ABD1XGK8"/>
<protein>
    <submittedName>
        <fullName evidence="2">Uncharacterized protein</fullName>
    </submittedName>
</protein>
<sequence>MVISVRHFLDGLNEAGVPPEVYVKSKAGRLMDALKLELENRDLEDFDEQTHLFGMNQTVDKMFDSLWTLEDILRKSQKECDILEKEMDEMVTTFSKHKREKSLVSDSVAQDQPKLIEKLKAMKEKVMMKEAAQQRSRKEWLKQQVILVNWRNE</sequence>
<dbReference type="Proteomes" id="UP001605036">
    <property type="component" value="Unassembled WGS sequence"/>
</dbReference>
<reference evidence="2 3" key="1">
    <citation type="submission" date="2024-09" db="EMBL/GenBank/DDBJ databases">
        <title>Chromosome-scale assembly of Riccia fluitans.</title>
        <authorList>
            <person name="Paukszto L."/>
            <person name="Sawicki J."/>
            <person name="Karawczyk K."/>
            <person name="Piernik-Szablinska J."/>
            <person name="Szczecinska M."/>
            <person name="Mazdziarz M."/>
        </authorList>
    </citation>
    <scope>NUCLEOTIDE SEQUENCE [LARGE SCALE GENOMIC DNA]</scope>
    <source>
        <strain evidence="2">Rf_01</strain>
        <tissue evidence="2">Aerial parts of the thallus</tissue>
    </source>
</reference>
<gene>
    <name evidence="2" type="ORF">R1flu_026665</name>
</gene>
<dbReference type="EMBL" id="JBHFFA010000008">
    <property type="protein sequence ID" value="KAL2608092.1"/>
    <property type="molecule type" value="Genomic_DNA"/>
</dbReference>
<comment type="caution">
    <text evidence="2">The sequence shown here is derived from an EMBL/GenBank/DDBJ whole genome shotgun (WGS) entry which is preliminary data.</text>
</comment>
<keyword evidence="1" id="KW-0175">Coiled coil</keyword>
<accession>A0ABD1XGK8</accession>
<name>A0ABD1XGK8_9MARC</name>
<organism evidence="2 3">
    <name type="scientific">Riccia fluitans</name>
    <dbReference type="NCBI Taxonomy" id="41844"/>
    <lineage>
        <taxon>Eukaryota</taxon>
        <taxon>Viridiplantae</taxon>
        <taxon>Streptophyta</taxon>
        <taxon>Embryophyta</taxon>
        <taxon>Marchantiophyta</taxon>
        <taxon>Marchantiopsida</taxon>
        <taxon>Marchantiidae</taxon>
        <taxon>Marchantiales</taxon>
        <taxon>Ricciaceae</taxon>
        <taxon>Riccia</taxon>
    </lineage>
</organism>
<evidence type="ECO:0000313" key="3">
    <source>
        <dbReference type="Proteomes" id="UP001605036"/>
    </source>
</evidence>
<feature type="coiled-coil region" evidence="1">
    <location>
        <begin position="66"/>
        <end position="93"/>
    </location>
</feature>
<proteinExistence type="predicted"/>
<evidence type="ECO:0000313" key="2">
    <source>
        <dbReference type="EMBL" id="KAL2608092.1"/>
    </source>
</evidence>
<evidence type="ECO:0000256" key="1">
    <source>
        <dbReference type="SAM" id="Coils"/>
    </source>
</evidence>